<dbReference type="STRING" id="694573.A0A194VDW5"/>
<organism evidence="1 2">
    <name type="scientific">Cytospora mali</name>
    <name type="common">Apple Valsa canker fungus</name>
    <name type="synonym">Valsa mali</name>
    <dbReference type="NCBI Taxonomy" id="578113"/>
    <lineage>
        <taxon>Eukaryota</taxon>
        <taxon>Fungi</taxon>
        <taxon>Dikarya</taxon>
        <taxon>Ascomycota</taxon>
        <taxon>Pezizomycotina</taxon>
        <taxon>Sordariomycetes</taxon>
        <taxon>Sordariomycetidae</taxon>
        <taxon>Diaporthales</taxon>
        <taxon>Cytosporaceae</taxon>
        <taxon>Cytospora</taxon>
    </lineage>
</organism>
<evidence type="ECO:0000313" key="2">
    <source>
        <dbReference type="Proteomes" id="UP000078576"/>
    </source>
</evidence>
<keyword evidence="2" id="KW-1185">Reference proteome</keyword>
<dbReference type="PANTHER" id="PTHR24148:SF73">
    <property type="entry name" value="HET DOMAIN PROTEIN (AFU_ORTHOLOGUE AFUA_8G01020)"/>
    <property type="match status" value="1"/>
</dbReference>
<proteinExistence type="predicted"/>
<dbReference type="PANTHER" id="PTHR24148">
    <property type="entry name" value="ANKYRIN REPEAT DOMAIN-CONTAINING PROTEIN 39 HOMOLOG-RELATED"/>
    <property type="match status" value="1"/>
</dbReference>
<name>A0A194VDW5_CYTMA</name>
<reference evidence="2" key="1">
    <citation type="submission" date="2014-12" db="EMBL/GenBank/DDBJ databases">
        <title>Genome Sequence of Valsa Canker Pathogens Uncovers a Specific Adaption of Colonization on Woody Bark.</title>
        <authorList>
            <person name="Yin Z."/>
            <person name="Liu H."/>
            <person name="Gao X."/>
            <person name="Li Z."/>
            <person name="Song N."/>
            <person name="Ke X."/>
            <person name="Dai Q."/>
            <person name="Wu Y."/>
            <person name="Sun Y."/>
            <person name="Xu J.-R."/>
            <person name="Kang Z.K."/>
            <person name="Wang L."/>
            <person name="Huang L."/>
        </authorList>
    </citation>
    <scope>NUCLEOTIDE SEQUENCE [LARGE SCALE GENOMIC DNA]</scope>
    <source>
        <strain evidence="2">SXYL134</strain>
    </source>
</reference>
<dbReference type="OrthoDB" id="3553147at2759"/>
<accession>A0A194VDW5</accession>
<dbReference type="EMBL" id="KN714798">
    <property type="protein sequence ID" value="KUI62079.1"/>
    <property type="molecule type" value="Genomic_DNA"/>
</dbReference>
<gene>
    <name evidence="1" type="ORF">VP1G_11325</name>
</gene>
<evidence type="ECO:0000313" key="1">
    <source>
        <dbReference type="EMBL" id="KUI62079.1"/>
    </source>
</evidence>
<dbReference type="AlphaFoldDB" id="A0A194VDW5"/>
<dbReference type="InterPro" id="IPR052895">
    <property type="entry name" value="HetReg/Transcr_Mod"/>
</dbReference>
<sequence length="236" mass="26526">MTLGEIHIQEFRERLGAVDIRDRIYGVRGQLRETDSIGIVPDYSLNVAAVYTDAAQKHIKHFRNLLILNQCEMRPSTVSSVELPSWVPDWSSPMPSTQFHATFPPIFDLLPAVASMDDHVLQAYGLRSETVSRVLGAYKGSDPNRAGIGTVKQIQTLLAAVEYDDTFQRSFRTREHVIEGYTRCLWVDNFADRWWPAASHEPFFSTIASNSSVISWDLDSTKSISEMSSEGTGRNA</sequence>
<dbReference type="Proteomes" id="UP000078576">
    <property type="component" value="Unassembled WGS sequence"/>
</dbReference>
<protein>
    <submittedName>
        <fullName evidence="1">Heterokaryon incompatibility protein 6, OR allele</fullName>
    </submittedName>
</protein>